<sequence length="132" mass="14136">MRRKRGRQCLVPAGMALALGLAFSMPPPGAAMAAVPEHAHIVLRDHLGNPISPSAATDNAFSVKGTCGCCHDGTNGLLSYDELERHSYHAQLAANEIRGWNAWNPDSPDKFRSGPAAKGKNWVQSPGHVGKW</sequence>
<evidence type="ECO:0000256" key="2">
    <source>
        <dbReference type="SAM" id="SignalP"/>
    </source>
</evidence>
<reference evidence="3 4" key="1">
    <citation type="submission" date="2020-02" db="EMBL/GenBank/DDBJ databases">
        <title>Comparative genomics of sulfur disproportionating microorganisms.</title>
        <authorList>
            <person name="Ward L.M."/>
            <person name="Bertran E."/>
            <person name="Johnston D.T."/>
        </authorList>
    </citation>
    <scope>NUCLEOTIDE SEQUENCE [LARGE SCALE GENOMIC DNA]</scope>
    <source>
        <strain evidence="3 4">DSM 100025</strain>
    </source>
</reference>
<evidence type="ECO:0000313" key="3">
    <source>
        <dbReference type="EMBL" id="NDY41420.1"/>
    </source>
</evidence>
<comment type="caution">
    <text evidence="3">The sequence shown here is derived from an EMBL/GenBank/DDBJ whole genome shotgun (WGS) entry which is preliminary data.</text>
</comment>
<keyword evidence="4" id="KW-1185">Reference proteome</keyword>
<feature type="region of interest" description="Disordered" evidence="1">
    <location>
        <begin position="113"/>
        <end position="132"/>
    </location>
</feature>
<feature type="signal peptide" evidence="2">
    <location>
        <begin position="1"/>
        <end position="33"/>
    </location>
</feature>
<proteinExistence type="predicted"/>
<protein>
    <submittedName>
        <fullName evidence="3">Cytochrome C</fullName>
    </submittedName>
</protein>
<name>A0A6N9TLV7_DISTH</name>
<evidence type="ECO:0000313" key="4">
    <source>
        <dbReference type="Proteomes" id="UP000469346"/>
    </source>
</evidence>
<gene>
    <name evidence="3" type="ORF">G3N55_00950</name>
</gene>
<dbReference type="Proteomes" id="UP000469346">
    <property type="component" value="Unassembled WGS sequence"/>
</dbReference>
<accession>A0A6N9TLV7</accession>
<evidence type="ECO:0000256" key="1">
    <source>
        <dbReference type="SAM" id="MobiDB-lite"/>
    </source>
</evidence>
<feature type="chain" id="PRO_5027016642" evidence="2">
    <location>
        <begin position="34"/>
        <end position="132"/>
    </location>
</feature>
<dbReference type="RefSeq" id="WP_163297581.1">
    <property type="nucleotide sequence ID" value="NZ_JAAGRR010000004.1"/>
</dbReference>
<dbReference type="AlphaFoldDB" id="A0A6N9TLV7"/>
<dbReference type="EMBL" id="JAAGRR010000004">
    <property type="protein sequence ID" value="NDY41420.1"/>
    <property type="molecule type" value="Genomic_DNA"/>
</dbReference>
<organism evidence="3 4">
    <name type="scientific">Dissulfurirhabdus thermomarina</name>
    <dbReference type="NCBI Taxonomy" id="1765737"/>
    <lineage>
        <taxon>Bacteria</taxon>
        <taxon>Deltaproteobacteria</taxon>
        <taxon>Dissulfurirhabdaceae</taxon>
        <taxon>Dissulfurirhabdus</taxon>
    </lineage>
</organism>
<keyword evidence="2" id="KW-0732">Signal</keyword>